<reference key="1">
    <citation type="journal article" date="2014" name="PLoS Genet.">
        <title>Signature Gene Expression Reveals Novel Clues to the Molecular Mechanisms of Dimorphic Transition in Penicillium marneffei.</title>
        <authorList>
            <person name="Yang E."/>
            <person name="Wang G."/>
            <person name="Cai J."/>
            <person name="Woo P.C."/>
            <person name="Lau S.K."/>
            <person name="Yuen K.-Y."/>
            <person name="Chow W.-N."/>
            <person name="Lin X."/>
        </authorList>
    </citation>
    <scope>NUCLEOTIDE SEQUENCE [LARGE SCALE GENOMIC DNA]</scope>
    <source>
        <strain>PM1</strain>
    </source>
</reference>
<evidence type="ECO:0000256" key="4">
    <source>
        <dbReference type="ARBA" id="ARBA00023125"/>
    </source>
</evidence>
<dbReference type="InterPro" id="IPR036864">
    <property type="entry name" value="Zn2-C6_fun-type_DNA-bd_sf"/>
</dbReference>
<feature type="compositionally biased region" description="Polar residues" evidence="7">
    <location>
        <begin position="40"/>
        <end position="57"/>
    </location>
</feature>
<evidence type="ECO:0000259" key="8">
    <source>
        <dbReference type="PROSITE" id="PS50048"/>
    </source>
</evidence>
<dbReference type="GO" id="GO:0000981">
    <property type="term" value="F:DNA-binding transcription factor activity, RNA polymerase II-specific"/>
    <property type="evidence" value="ECO:0007669"/>
    <property type="project" value="InterPro"/>
</dbReference>
<evidence type="ECO:0000256" key="5">
    <source>
        <dbReference type="ARBA" id="ARBA00023163"/>
    </source>
</evidence>
<dbReference type="AlphaFoldDB" id="A0A093V647"/>
<gene>
    <name evidence="9" type="ORF">GQ26_0470270</name>
</gene>
<dbReference type="SUPFAM" id="SSF57701">
    <property type="entry name" value="Zn2/Cys6 DNA-binding domain"/>
    <property type="match status" value="1"/>
</dbReference>
<feature type="region of interest" description="Disordered" evidence="7">
    <location>
        <begin position="36"/>
        <end position="99"/>
    </location>
</feature>
<evidence type="ECO:0000256" key="7">
    <source>
        <dbReference type="SAM" id="MobiDB-lite"/>
    </source>
</evidence>
<dbReference type="GO" id="GO:0003677">
    <property type="term" value="F:DNA binding"/>
    <property type="evidence" value="ECO:0007669"/>
    <property type="project" value="UniProtKB-KW"/>
</dbReference>
<keyword evidence="6" id="KW-0539">Nucleus</keyword>
<reference evidence="9" key="2">
    <citation type="journal article" date="2014" name="PLoS Genet.">
        <title>Signature gene expression reveals novel clues to the molecular mechanisms of dimorphic transition in Penicillium marneffei.</title>
        <authorList>
            <person name="Yang E."/>
            <person name="Wang G."/>
            <person name="Cai J."/>
            <person name="Woo P.C."/>
            <person name="Lau S.K."/>
            <person name="Yuen K.-Y."/>
            <person name="Chow W.-N."/>
            <person name="Lin X."/>
        </authorList>
    </citation>
    <scope>NUCLEOTIDE SEQUENCE</scope>
    <source>
        <strain evidence="9">PM1</strain>
    </source>
</reference>
<feature type="domain" description="Zn(2)-C6 fungal-type" evidence="8">
    <location>
        <begin position="5"/>
        <end position="32"/>
    </location>
</feature>
<feature type="compositionally biased region" description="Polar residues" evidence="7">
    <location>
        <begin position="693"/>
        <end position="713"/>
    </location>
</feature>
<proteinExistence type="predicted"/>
<keyword evidence="3" id="KW-0805">Transcription regulation</keyword>
<dbReference type="InterPro" id="IPR001138">
    <property type="entry name" value="Zn2Cys6_DnaBD"/>
</dbReference>
<dbReference type="PANTHER" id="PTHR47660:SF2">
    <property type="entry name" value="TRANSCRIPTION FACTOR WITH C2H2 AND ZN(2)-CYS(6) DNA BINDING DOMAIN (EUROFUNG)"/>
    <property type="match status" value="1"/>
</dbReference>
<dbReference type="GO" id="GO:0008270">
    <property type="term" value="F:zinc ion binding"/>
    <property type="evidence" value="ECO:0007669"/>
    <property type="project" value="InterPro"/>
</dbReference>
<dbReference type="PANTHER" id="PTHR47660">
    <property type="entry name" value="TRANSCRIPTION FACTOR WITH C2H2 AND ZN(2)-CYS(6) DNA BINDING DOMAIN (EUROFUNG)-RELATED-RELATED"/>
    <property type="match status" value="1"/>
</dbReference>
<dbReference type="Pfam" id="PF00172">
    <property type="entry name" value="Zn_clus"/>
    <property type="match status" value="1"/>
</dbReference>
<dbReference type="EMBL" id="JPOX01000047">
    <property type="protein sequence ID" value="KFX42216.1"/>
    <property type="molecule type" value="Genomic_DNA"/>
</dbReference>
<organism evidence="9">
    <name type="scientific">Talaromyces marneffei PM1</name>
    <dbReference type="NCBI Taxonomy" id="1077442"/>
    <lineage>
        <taxon>Eukaryota</taxon>
        <taxon>Fungi</taxon>
        <taxon>Dikarya</taxon>
        <taxon>Ascomycota</taxon>
        <taxon>Pezizomycotina</taxon>
        <taxon>Eurotiomycetes</taxon>
        <taxon>Eurotiomycetidae</taxon>
        <taxon>Eurotiales</taxon>
        <taxon>Trichocomaceae</taxon>
        <taxon>Talaromyces</taxon>
        <taxon>Talaromyces sect. Talaromyces</taxon>
    </lineage>
</organism>
<name>A0A093V647_TALMA</name>
<accession>A0A093V647</accession>
<dbReference type="HOGENOM" id="CLU_327077_0_0_1"/>
<dbReference type="PROSITE" id="PS00463">
    <property type="entry name" value="ZN2_CY6_FUNGAL_1"/>
    <property type="match status" value="1"/>
</dbReference>
<evidence type="ECO:0000256" key="2">
    <source>
        <dbReference type="ARBA" id="ARBA00022833"/>
    </source>
</evidence>
<evidence type="ECO:0000256" key="1">
    <source>
        <dbReference type="ARBA" id="ARBA00022723"/>
    </source>
</evidence>
<keyword evidence="2" id="KW-0862">Zinc</keyword>
<evidence type="ECO:0000256" key="3">
    <source>
        <dbReference type="ARBA" id="ARBA00023015"/>
    </source>
</evidence>
<comment type="caution">
    <text evidence="9">The sequence shown here is derived from an EMBL/GenBank/DDBJ whole genome shotgun (WGS) entry which is preliminary data.</text>
</comment>
<keyword evidence="4" id="KW-0238">DNA-binding</keyword>
<dbReference type="PROSITE" id="PS50048">
    <property type="entry name" value="ZN2_CY6_FUNGAL_2"/>
    <property type="match status" value="1"/>
</dbReference>
<dbReference type="Gene3D" id="4.10.240.10">
    <property type="entry name" value="Zn(2)-C6 fungal-type DNA-binding domain"/>
    <property type="match status" value="1"/>
</dbReference>
<evidence type="ECO:0000256" key="6">
    <source>
        <dbReference type="ARBA" id="ARBA00023242"/>
    </source>
</evidence>
<dbReference type="CDD" id="cd00067">
    <property type="entry name" value="GAL4"/>
    <property type="match status" value="1"/>
</dbReference>
<feature type="region of interest" description="Disordered" evidence="7">
    <location>
        <begin position="672"/>
        <end position="726"/>
    </location>
</feature>
<keyword evidence="1" id="KW-0479">Metal-binding</keyword>
<keyword evidence="5" id="KW-0804">Transcription</keyword>
<sequence>MRYIACVNCSRSKARCDKKVPCMRCISKQLVCEPRAARRSGNSRSQDQNYRTLQPQRQVELEGDSQTPDDMTRNTSGVRPFSAGPQAAAESHPPSTTSAAELFQASSGVYSPHFQLQQWTLDTLSSQTTLPQDWLAEISRQIEIEQITDSLPTSEWESYLHQTPTTIMGNWRNPPMLDANMTGLAGNATDEPYRRGSFEDDMALNSGESQGDRESVTIQDSPQRLFPTNFRPKSIQCFSQARFNIERLEHILKTQNQWFGGYFDSPQPGRKKARASAEPISNTTRDQLLVVTQLLLQQSRTIHNRNAASSGSANINPLNEALISLPPTRYFRLCPGPSFTPNEIFKQLPKHGKIAGILLLLMIAVGAAATPSIESHDFAIGVAEICRLAFSEILERDFSITVEPLISQCALLLLYLDFKCSKGDVYPLSVEMLVDPMPEDDTVWKTSSAAEWATLGSGLPMSNERLSLRDFYHRFINGELRVSRETGSSQLSLRLLLVPLQSMVCHLREWIHTFANGQVRWRQQAQSLSNSAIQVQLHQVRGFLLEWFTLAFHSSTLSSTNSPFSLVTLVIYHLISLNVMTDFREIDEALVNGVMPDRATWNPSVSGTQSSEAWVIAQDSEEEVLVHCGQVLRLYRLMPLAHQPLWWPAAIHRVFRIVCFVAMARHPSDWLQSRNNSPQNISSTQGGRGSLAGSGSTSTNPGIDILSTSTNSARTEEISVPPSGERRQSSIDLIALDVLDPDHPTLVHYLKYKEGEPVLALKDAYPVSLKTPKELIRYFLEVLDGDRGVIDGDTTPSHSKSLLERSLRSVLEEFAGLWGVPIAMSTAGHSN</sequence>
<feature type="compositionally biased region" description="Polar residues" evidence="7">
    <location>
        <begin position="672"/>
        <end position="685"/>
    </location>
</feature>
<evidence type="ECO:0000313" key="9">
    <source>
        <dbReference type="EMBL" id="KFX42216.1"/>
    </source>
</evidence>
<protein>
    <submittedName>
        <fullName evidence="9">Sterigmatocystin biosynthesis regulatory protein</fullName>
    </submittedName>
</protein>
<feature type="compositionally biased region" description="Polar residues" evidence="7">
    <location>
        <begin position="64"/>
        <end position="77"/>
    </location>
</feature>